<gene>
    <name evidence="2" type="ORF">H8911_11805</name>
</gene>
<sequence>MKRLSRIEIYNFKNIKRAELDFKNSILGLYGQNGSGKTALIDVLDLIKTILCGQKISSDFSNMIHVDADYSRIVVQFTIDENGRHSEIEYSFKFNRSCIYDEILSYAYTDGETRVAKSKLIDTSNSPIFSPVSKYKSLIGPSKVNELDVMVIKKMARKEFRSFIFSSEFLEVVRNRSDECKDEEFLRHVYILESLVNFANYELFVVKSKCCIDDSMVLSKSALDVYKKRIESMNRVLPYLVPDLTLDVQVLEKELMRDSSVGYRVELVSNKMPFKYESDGVKRIVSILQPLIEVFNADSVVVAIDDLDCGIHEYLFGEIVKLMSEQAKGQLIFTAHNLRPLEIINKKFLVFTTTDPDNRYVRYKNIAAHNNLRDVYIRDIALSDFIKSAEISYGVRKAKG</sequence>
<dbReference type="EMBL" id="JACRWH010000091">
    <property type="protein sequence ID" value="MBC6013361.1"/>
    <property type="molecule type" value="Genomic_DNA"/>
</dbReference>
<dbReference type="Pfam" id="PF13304">
    <property type="entry name" value="AAA_21"/>
    <property type="match status" value="1"/>
</dbReference>
<dbReference type="InterPro" id="IPR027417">
    <property type="entry name" value="P-loop_NTPase"/>
</dbReference>
<evidence type="ECO:0000259" key="1">
    <source>
        <dbReference type="Pfam" id="PF13304"/>
    </source>
</evidence>
<evidence type="ECO:0000313" key="2">
    <source>
        <dbReference type="EMBL" id="MBC6013361.1"/>
    </source>
</evidence>
<keyword evidence="3" id="KW-1185">Reference proteome</keyword>
<accession>A0ABR7KLR5</accession>
<protein>
    <submittedName>
        <fullName evidence="2">AAA family ATPase</fullName>
    </submittedName>
</protein>
<feature type="domain" description="ATPase AAA-type core" evidence="1">
    <location>
        <begin position="27"/>
        <end position="134"/>
    </location>
</feature>
<dbReference type="PANTHER" id="PTHR40396">
    <property type="entry name" value="ATPASE-LIKE PROTEIN"/>
    <property type="match status" value="1"/>
</dbReference>
<comment type="caution">
    <text evidence="2">The sequence shown here is derived from an EMBL/GenBank/DDBJ whole genome shotgun (WGS) entry which is preliminary data.</text>
</comment>
<dbReference type="PANTHER" id="PTHR40396:SF1">
    <property type="entry name" value="ATPASE AAA-TYPE CORE DOMAIN-CONTAINING PROTEIN"/>
    <property type="match status" value="1"/>
</dbReference>
<organism evidence="2 3">
    <name type="scientific">Holdemanella hominis</name>
    <dbReference type="NCBI Taxonomy" id="2764327"/>
    <lineage>
        <taxon>Bacteria</taxon>
        <taxon>Bacillati</taxon>
        <taxon>Bacillota</taxon>
        <taxon>Erysipelotrichia</taxon>
        <taxon>Erysipelotrichales</taxon>
        <taxon>Erysipelotrichaceae</taxon>
        <taxon>Holdemanella</taxon>
    </lineage>
</organism>
<name>A0ABR7KLR5_9FIRM</name>
<dbReference type="SUPFAM" id="SSF52540">
    <property type="entry name" value="P-loop containing nucleoside triphosphate hydrolases"/>
    <property type="match status" value="1"/>
</dbReference>
<reference evidence="2 3" key="1">
    <citation type="submission" date="2020-08" db="EMBL/GenBank/DDBJ databases">
        <authorList>
            <person name="Liu C."/>
            <person name="Sun Q."/>
        </authorList>
    </citation>
    <scope>NUCLEOTIDE SEQUENCE [LARGE SCALE GENOMIC DNA]</scope>
    <source>
        <strain evidence="2 3">L34</strain>
    </source>
</reference>
<dbReference type="InterPro" id="IPR003959">
    <property type="entry name" value="ATPase_AAA_core"/>
</dbReference>
<evidence type="ECO:0000313" key="3">
    <source>
        <dbReference type="Proteomes" id="UP000649075"/>
    </source>
</evidence>
<dbReference type="Gene3D" id="3.40.50.300">
    <property type="entry name" value="P-loop containing nucleotide triphosphate hydrolases"/>
    <property type="match status" value="1"/>
</dbReference>
<dbReference type="RefSeq" id="WP_117924398.1">
    <property type="nucleotide sequence ID" value="NZ_JACRWH010000091.1"/>
</dbReference>
<proteinExistence type="predicted"/>
<dbReference type="Proteomes" id="UP000649075">
    <property type="component" value="Unassembled WGS sequence"/>
</dbReference>